<protein>
    <recommendedName>
        <fullName evidence="1">GmrSD restriction endonucleases N-terminal domain-containing protein</fullName>
    </recommendedName>
</protein>
<dbReference type="Proteomes" id="UP000182771">
    <property type="component" value="Unassembled WGS sequence"/>
</dbReference>
<dbReference type="AlphaFoldDB" id="A0A1H2VBS4"/>
<dbReference type="OrthoDB" id="9798761at2"/>
<evidence type="ECO:0000313" key="3">
    <source>
        <dbReference type="Proteomes" id="UP000182771"/>
    </source>
</evidence>
<dbReference type="GeneID" id="85016935"/>
<feature type="domain" description="GmrSD restriction endonucleases N-terminal" evidence="1">
    <location>
        <begin position="22"/>
        <end position="209"/>
    </location>
</feature>
<dbReference type="Pfam" id="PF03235">
    <property type="entry name" value="GmrSD_N"/>
    <property type="match status" value="1"/>
</dbReference>
<keyword evidence="3" id="KW-1185">Reference proteome</keyword>
<reference evidence="2 3" key="1">
    <citation type="submission" date="2016-10" db="EMBL/GenBank/DDBJ databases">
        <authorList>
            <person name="Varghese N."/>
            <person name="Submissions S."/>
        </authorList>
    </citation>
    <scope>NUCLEOTIDE SEQUENCE [LARGE SCALE GENOMIC DNA]</scope>
    <source>
        <strain evidence="2 3">DSM 11449</strain>
    </source>
</reference>
<evidence type="ECO:0000313" key="2">
    <source>
        <dbReference type="EMBL" id="SDW65786.1"/>
    </source>
</evidence>
<evidence type="ECO:0000259" key="1">
    <source>
        <dbReference type="Pfam" id="PF03235"/>
    </source>
</evidence>
<dbReference type="InterPro" id="IPR004919">
    <property type="entry name" value="GmrSD_N"/>
</dbReference>
<dbReference type="EMBL" id="FNND01000003">
    <property type="protein sequence ID" value="SDW65786.1"/>
    <property type="molecule type" value="Genomic_DNA"/>
</dbReference>
<proteinExistence type="predicted"/>
<organism evidence="2 3">
    <name type="scientific">Capnocytophaga granulosa</name>
    <dbReference type="NCBI Taxonomy" id="45242"/>
    <lineage>
        <taxon>Bacteria</taxon>
        <taxon>Pseudomonadati</taxon>
        <taxon>Bacteroidota</taxon>
        <taxon>Flavobacteriia</taxon>
        <taxon>Flavobacteriales</taxon>
        <taxon>Flavobacteriaceae</taxon>
        <taxon>Capnocytophaga</taxon>
    </lineage>
</organism>
<name>A0A1H2VBS4_9FLAO</name>
<gene>
    <name evidence="2" type="ORF">SAMN05444420_103132</name>
</gene>
<comment type="caution">
    <text evidence="2">The sequence shown here is derived from an EMBL/GenBank/DDBJ whole genome shotgun (WGS) entry which is preliminary data.</text>
</comment>
<accession>A0A1H2VBS4</accession>
<sequence>MENCVYYGEYSLSHWIKLILKENISLPIYQRSFVWNENKVKTLIKTLENKLFIPPVTIGAFNMEKNRSNLILDGQQRLTSLLLSYLDIFPNKEKFIEKNTTIYLNDNDDDEDEDQNNRIEWTFEKLLELGNTKEKILNNIKNSDEYVKLNIETSIKEDFFDNHFLGFTYIVPQTNDKQGQQRFYSSVFRNINIQGESLSIQESRKSLYFLNDYFIPFFETNPAKDLKVKQSGQIKNVDFIKYLSFLFQYKKDNNTRKLAQGFSGKKGTNKTIETYYEEFIYSIVGERESNLFEDFRVVFPDNFLDRFRNLEKCISILIDNKEFPSVINLDMYLFGLVYKIVFQNKSIDIDKKTILINELNSRIENFKGVKNHLKSPASLKYLRERINDSIEIYDKYEAQ</sequence>
<dbReference type="RefSeq" id="WP_016420487.1">
    <property type="nucleotide sequence ID" value="NZ_FNND01000003.1"/>
</dbReference>